<dbReference type="RefSeq" id="XP_013327359.1">
    <property type="nucleotide sequence ID" value="XM_013471905.1"/>
</dbReference>
<keyword evidence="1" id="KW-0489">Methyltransferase</keyword>
<dbReference type="PANTHER" id="PTHR43591:SF31">
    <property type="entry name" value="LAEA-LIKE, PUTATIVE (AFU_ORTHOLOGUE AFUA_8G01930)-RELATED"/>
    <property type="match status" value="1"/>
</dbReference>
<dbReference type="InterPro" id="IPR029063">
    <property type="entry name" value="SAM-dependent_MTases_sf"/>
</dbReference>
<reference evidence="1 2" key="1">
    <citation type="submission" date="2015-04" db="EMBL/GenBank/DDBJ databases">
        <authorList>
            <person name="Heijne W.H."/>
            <person name="Fedorova N.D."/>
            <person name="Nierman W.C."/>
            <person name="Vollebregt A.W."/>
            <person name="Zhao Z."/>
            <person name="Wu L."/>
            <person name="Kumar M."/>
            <person name="Stam H."/>
            <person name="van den Berg M.A."/>
            <person name="Pel H.J."/>
        </authorList>
    </citation>
    <scope>NUCLEOTIDE SEQUENCE [LARGE SCALE GENOMIC DNA]</scope>
    <source>
        <strain evidence="1 2">CBS 393.64</strain>
    </source>
</reference>
<dbReference type="PANTHER" id="PTHR43591">
    <property type="entry name" value="METHYLTRANSFERASE"/>
    <property type="match status" value="1"/>
</dbReference>
<dbReference type="Pfam" id="PF13489">
    <property type="entry name" value="Methyltransf_23"/>
    <property type="match status" value="1"/>
</dbReference>
<comment type="caution">
    <text evidence="1">The sequence shown here is derived from an EMBL/GenBank/DDBJ whole genome shotgun (WGS) entry which is preliminary data.</text>
</comment>
<evidence type="ECO:0000313" key="1">
    <source>
        <dbReference type="EMBL" id="KKA20747.1"/>
    </source>
</evidence>
<dbReference type="OrthoDB" id="2013972at2759"/>
<name>A0A0F4YR46_RASE3</name>
<proteinExistence type="predicted"/>
<dbReference type="SUPFAM" id="SSF53335">
    <property type="entry name" value="S-adenosyl-L-methionine-dependent methyltransferases"/>
    <property type="match status" value="1"/>
</dbReference>
<keyword evidence="2" id="KW-1185">Reference proteome</keyword>
<gene>
    <name evidence="1" type="ORF">T310_5225</name>
</gene>
<dbReference type="GO" id="GO:0008168">
    <property type="term" value="F:methyltransferase activity"/>
    <property type="evidence" value="ECO:0007669"/>
    <property type="project" value="UniProtKB-KW"/>
</dbReference>
<dbReference type="GO" id="GO:0032259">
    <property type="term" value="P:methylation"/>
    <property type="evidence" value="ECO:0007669"/>
    <property type="project" value="UniProtKB-KW"/>
</dbReference>
<dbReference type="Proteomes" id="UP000053958">
    <property type="component" value="Unassembled WGS sequence"/>
</dbReference>
<sequence length="247" mass="28352">MNPSYASSLSSSVKNYKYEPNDKEEQDRMDLLHHIYLLLLGGELHLAPIAKNPQRVLELGTGTGIWAIQFADEYPSAQVIGTDLSPIQPPWVPPNCTFEIDDFENDCLYKTKFDFIHAHDDTIKKAENCQLLLKNLHTAANKFGKTLDNVHLWKEKVEKAGFVDVKESVFKVPIGPWPKDPKLKEIGRYQQYQQIQALEFYTPALLSRVLGWNNMEIQVILSKAQSELKDHSIHLYTTVHYVYGRKP</sequence>
<dbReference type="Gene3D" id="3.40.50.150">
    <property type="entry name" value="Vaccinia Virus protein VP39"/>
    <property type="match status" value="1"/>
</dbReference>
<dbReference type="CDD" id="cd02440">
    <property type="entry name" value="AdoMet_MTases"/>
    <property type="match status" value="1"/>
</dbReference>
<dbReference type="GeneID" id="25317570"/>
<keyword evidence="1" id="KW-0808">Transferase</keyword>
<dbReference type="EMBL" id="LASV01000235">
    <property type="protein sequence ID" value="KKA20747.1"/>
    <property type="molecule type" value="Genomic_DNA"/>
</dbReference>
<protein>
    <submittedName>
        <fullName evidence="1">UMTA methyltransferase family protein</fullName>
    </submittedName>
</protein>
<accession>A0A0F4YR46</accession>
<organism evidence="1 2">
    <name type="scientific">Rasamsonia emersonii (strain ATCC 16479 / CBS 393.64 / IMI 116815)</name>
    <dbReference type="NCBI Taxonomy" id="1408163"/>
    <lineage>
        <taxon>Eukaryota</taxon>
        <taxon>Fungi</taxon>
        <taxon>Dikarya</taxon>
        <taxon>Ascomycota</taxon>
        <taxon>Pezizomycotina</taxon>
        <taxon>Eurotiomycetes</taxon>
        <taxon>Eurotiomycetidae</taxon>
        <taxon>Eurotiales</taxon>
        <taxon>Trichocomaceae</taxon>
        <taxon>Rasamsonia</taxon>
    </lineage>
</organism>
<evidence type="ECO:0000313" key="2">
    <source>
        <dbReference type="Proteomes" id="UP000053958"/>
    </source>
</evidence>
<dbReference type="AlphaFoldDB" id="A0A0F4YR46"/>